<dbReference type="KEGG" id="pseg:D3H65_00095"/>
<comment type="similarity">
    <text evidence="2">Belongs to the SusD family.</text>
</comment>
<name>A0A3B7MDX0_9BACT</name>
<dbReference type="GO" id="GO:0009279">
    <property type="term" value="C:cell outer membrane"/>
    <property type="evidence" value="ECO:0007669"/>
    <property type="project" value="UniProtKB-SubCell"/>
</dbReference>
<evidence type="ECO:0000256" key="1">
    <source>
        <dbReference type="ARBA" id="ARBA00004442"/>
    </source>
</evidence>
<evidence type="ECO:0000256" key="5">
    <source>
        <dbReference type="ARBA" id="ARBA00023237"/>
    </source>
</evidence>
<dbReference type="Gene3D" id="1.25.40.390">
    <property type="match status" value="2"/>
</dbReference>
<keyword evidence="3" id="KW-0732">Signal</keyword>
<keyword evidence="4" id="KW-0472">Membrane</keyword>
<keyword evidence="10" id="KW-1185">Reference proteome</keyword>
<accession>A0A3B7MDX0</accession>
<dbReference type="Pfam" id="PF14322">
    <property type="entry name" value="SusD-like_3"/>
    <property type="match status" value="1"/>
</dbReference>
<organism evidence="9 10">
    <name type="scientific">Paraflavitalea soli</name>
    <dbReference type="NCBI Taxonomy" id="2315862"/>
    <lineage>
        <taxon>Bacteria</taxon>
        <taxon>Pseudomonadati</taxon>
        <taxon>Bacteroidota</taxon>
        <taxon>Chitinophagia</taxon>
        <taxon>Chitinophagales</taxon>
        <taxon>Chitinophagaceae</taxon>
        <taxon>Paraflavitalea</taxon>
    </lineage>
</organism>
<proteinExistence type="inferred from homology"/>
<evidence type="ECO:0000256" key="3">
    <source>
        <dbReference type="ARBA" id="ARBA00022729"/>
    </source>
</evidence>
<evidence type="ECO:0000313" key="10">
    <source>
        <dbReference type="Proteomes" id="UP000263900"/>
    </source>
</evidence>
<dbReference type="CDD" id="cd08977">
    <property type="entry name" value="SusD"/>
    <property type="match status" value="1"/>
</dbReference>
<evidence type="ECO:0000256" key="6">
    <source>
        <dbReference type="SAM" id="Coils"/>
    </source>
</evidence>
<dbReference type="InterPro" id="IPR012944">
    <property type="entry name" value="SusD_RagB_dom"/>
</dbReference>
<feature type="domain" description="SusD-like N-terminal" evidence="8">
    <location>
        <begin position="21"/>
        <end position="219"/>
    </location>
</feature>
<dbReference type="Proteomes" id="UP000263900">
    <property type="component" value="Chromosome"/>
</dbReference>
<keyword evidence="6" id="KW-0175">Coiled coil</keyword>
<dbReference type="InterPro" id="IPR033985">
    <property type="entry name" value="SusD-like_N"/>
</dbReference>
<dbReference type="AlphaFoldDB" id="A0A3B7MDX0"/>
<gene>
    <name evidence="9" type="ORF">D3H65_00095</name>
</gene>
<reference evidence="9 10" key="1">
    <citation type="submission" date="2018-09" db="EMBL/GenBank/DDBJ databases">
        <title>Genome sequencing of strain 6GH32-13.</title>
        <authorList>
            <person name="Weon H.-Y."/>
            <person name="Heo J."/>
            <person name="Kwon S.-W."/>
        </authorList>
    </citation>
    <scope>NUCLEOTIDE SEQUENCE [LARGE SCALE GENOMIC DNA]</scope>
    <source>
        <strain evidence="9 10">5GH32-13</strain>
    </source>
</reference>
<sequence length="434" mass="48315">MKKIFIIIMATTLLALPSCKKYLDVEPVDLVSDGETIFDKTSAETALRGAYRGLASLNYSGGFQNTILQSGADVVSVNTSLTDLSVTNYNLRSDIPFLQTYWNNNYNTINRTNHIIEKVPAVTDLKLADGIRNQVIGEAYFIRALSYFDLARLYGNVQIFLTPTKVVADKLGVKKSTKEQVLAQVLDDLNKAEPLLSTTVIRNRANKFTLYALRARLYLYQQKYEEAEKEADKVLANSNFKLIKPFNLAAGTTESIFELTYSINDQNPGFTLWRGNRQLSPSTTLHNLLNDPAVGGGRKLLSVVNTSNQYIGGIFPVNTSPNYVLRTAEVYLIRAEARAKKTTPDLEGATADLNEVRLRSDIAKTTATTKEQIILAIENERRVELALEPHRWFDLVRTGRAPAVLGLSNANKYIFPIPAAEILANPALVQNPDY</sequence>
<keyword evidence="5" id="KW-0998">Cell outer membrane</keyword>
<feature type="coiled-coil region" evidence="6">
    <location>
        <begin position="210"/>
        <end position="237"/>
    </location>
</feature>
<dbReference type="OrthoDB" id="621570at2"/>
<evidence type="ECO:0000313" key="9">
    <source>
        <dbReference type="EMBL" id="AXY72472.1"/>
    </source>
</evidence>
<evidence type="ECO:0000259" key="7">
    <source>
        <dbReference type="Pfam" id="PF07980"/>
    </source>
</evidence>
<feature type="domain" description="RagB/SusD" evidence="7">
    <location>
        <begin position="318"/>
        <end position="398"/>
    </location>
</feature>
<dbReference type="SUPFAM" id="SSF48452">
    <property type="entry name" value="TPR-like"/>
    <property type="match status" value="1"/>
</dbReference>
<protein>
    <submittedName>
        <fullName evidence="9">RagB/SusD family nutrient uptake outer membrane protein</fullName>
    </submittedName>
</protein>
<evidence type="ECO:0000259" key="8">
    <source>
        <dbReference type="Pfam" id="PF14322"/>
    </source>
</evidence>
<dbReference type="EMBL" id="CP032157">
    <property type="protein sequence ID" value="AXY72472.1"/>
    <property type="molecule type" value="Genomic_DNA"/>
</dbReference>
<dbReference type="RefSeq" id="WP_119048310.1">
    <property type="nucleotide sequence ID" value="NZ_CP032157.1"/>
</dbReference>
<evidence type="ECO:0000256" key="4">
    <source>
        <dbReference type="ARBA" id="ARBA00023136"/>
    </source>
</evidence>
<dbReference type="Pfam" id="PF07980">
    <property type="entry name" value="SusD_RagB"/>
    <property type="match status" value="1"/>
</dbReference>
<comment type="subcellular location">
    <subcellularLocation>
        <location evidence="1">Cell outer membrane</location>
    </subcellularLocation>
</comment>
<evidence type="ECO:0000256" key="2">
    <source>
        <dbReference type="ARBA" id="ARBA00006275"/>
    </source>
</evidence>
<dbReference type="InterPro" id="IPR011990">
    <property type="entry name" value="TPR-like_helical_dom_sf"/>
</dbReference>